<dbReference type="RefSeq" id="WP_183789773.1">
    <property type="nucleotide sequence ID" value="NZ_JACIDU010000003.1"/>
</dbReference>
<keyword evidence="1" id="KW-1133">Transmembrane helix</keyword>
<comment type="caution">
    <text evidence="2">The sequence shown here is derived from an EMBL/GenBank/DDBJ whole genome shotgun (WGS) entry which is preliminary data.</text>
</comment>
<keyword evidence="1" id="KW-0812">Transmembrane</keyword>
<protein>
    <submittedName>
        <fullName evidence="2">Uncharacterized protein</fullName>
    </submittedName>
</protein>
<proteinExistence type="predicted"/>
<organism evidence="2 3">
    <name type="scientific">Allorhizobium borbori</name>
    <dbReference type="NCBI Taxonomy" id="485907"/>
    <lineage>
        <taxon>Bacteria</taxon>
        <taxon>Pseudomonadati</taxon>
        <taxon>Pseudomonadota</taxon>
        <taxon>Alphaproteobacteria</taxon>
        <taxon>Hyphomicrobiales</taxon>
        <taxon>Rhizobiaceae</taxon>
        <taxon>Rhizobium/Agrobacterium group</taxon>
        <taxon>Allorhizobium</taxon>
    </lineage>
</organism>
<dbReference type="EMBL" id="JACIDU010000003">
    <property type="protein sequence ID" value="MBB4102321.1"/>
    <property type="molecule type" value="Genomic_DNA"/>
</dbReference>
<evidence type="ECO:0000313" key="2">
    <source>
        <dbReference type="EMBL" id="MBB4102321.1"/>
    </source>
</evidence>
<feature type="transmembrane region" description="Helical" evidence="1">
    <location>
        <begin position="12"/>
        <end position="35"/>
    </location>
</feature>
<gene>
    <name evidence="2" type="ORF">GGQ66_000856</name>
</gene>
<keyword evidence="3" id="KW-1185">Reference proteome</keyword>
<sequence>MSSKGNLSAPNAITVINFVWMTVVTGMLTATAVLYDNSNDKAAGFTATKPSVTAARYYDYNRMGYSSQQ</sequence>
<evidence type="ECO:0000256" key="1">
    <source>
        <dbReference type="SAM" id="Phobius"/>
    </source>
</evidence>
<evidence type="ECO:0000313" key="3">
    <source>
        <dbReference type="Proteomes" id="UP000584824"/>
    </source>
</evidence>
<name>A0A7W6P0Z9_9HYPH</name>
<accession>A0A7W6P0Z9</accession>
<dbReference type="AlphaFoldDB" id="A0A7W6P0Z9"/>
<keyword evidence="1" id="KW-0472">Membrane</keyword>
<reference evidence="2 3" key="1">
    <citation type="submission" date="2020-08" db="EMBL/GenBank/DDBJ databases">
        <title>Genomic Encyclopedia of Type Strains, Phase IV (KMG-IV): sequencing the most valuable type-strain genomes for metagenomic binning, comparative biology and taxonomic classification.</title>
        <authorList>
            <person name="Goeker M."/>
        </authorList>
    </citation>
    <scope>NUCLEOTIDE SEQUENCE [LARGE SCALE GENOMIC DNA]</scope>
    <source>
        <strain evidence="2 3">DSM 26385</strain>
    </source>
</reference>
<dbReference type="Proteomes" id="UP000584824">
    <property type="component" value="Unassembled WGS sequence"/>
</dbReference>